<keyword evidence="3" id="KW-0804">Transcription</keyword>
<dbReference type="Proteomes" id="UP001165652">
    <property type="component" value="Unassembled WGS sequence"/>
</dbReference>
<evidence type="ECO:0000313" key="6">
    <source>
        <dbReference type="Proteomes" id="UP001165652"/>
    </source>
</evidence>
<evidence type="ECO:0000256" key="3">
    <source>
        <dbReference type="ARBA" id="ARBA00023163"/>
    </source>
</evidence>
<protein>
    <submittedName>
        <fullName evidence="5">Helix-turn-helix domain-containing protein</fullName>
    </submittedName>
</protein>
<dbReference type="InterPro" id="IPR010982">
    <property type="entry name" value="Lambda_DNA-bd_dom_sf"/>
</dbReference>
<dbReference type="PROSITE" id="PS50943">
    <property type="entry name" value="HTH_CROC1"/>
    <property type="match status" value="1"/>
</dbReference>
<name>A0ABT5JHG0_RHOTP</name>
<dbReference type="Pfam" id="PF01381">
    <property type="entry name" value="HTH_3"/>
    <property type="match status" value="1"/>
</dbReference>
<proteinExistence type="predicted"/>
<dbReference type="CDD" id="cd00093">
    <property type="entry name" value="HTH_XRE"/>
    <property type="match status" value="1"/>
</dbReference>
<evidence type="ECO:0000256" key="2">
    <source>
        <dbReference type="ARBA" id="ARBA00023125"/>
    </source>
</evidence>
<dbReference type="SUPFAM" id="SSF47413">
    <property type="entry name" value="lambda repressor-like DNA-binding domains"/>
    <property type="match status" value="1"/>
</dbReference>
<reference evidence="5" key="2">
    <citation type="submission" date="2023-02" db="EMBL/GenBank/DDBJ databases">
        <authorList>
            <person name="Rayyan A."/>
            <person name="Meyer T."/>
            <person name="Kyndt J.A."/>
        </authorList>
    </citation>
    <scope>NUCLEOTIDE SEQUENCE</scope>
    <source>
        <strain evidence="5">DSM 9987</strain>
    </source>
</reference>
<organism evidence="5 6">
    <name type="scientific">Rhodoplanes tepidamans</name>
    <name type="common">Rhodoplanes cryptolactis</name>
    <dbReference type="NCBI Taxonomy" id="200616"/>
    <lineage>
        <taxon>Bacteria</taxon>
        <taxon>Pseudomonadati</taxon>
        <taxon>Pseudomonadota</taxon>
        <taxon>Alphaproteobacteria</taxon>
        <taxon>Hyphomicrobiales</taxon>
        <taxon>Nitrobacteraceae</taxon>
        <taxon>Rhodoplanes</taxon>
    </lineage>
</organism>
<evidence type="ECO:0000256" key="1">
    <source>
        <dbReference type="ARBA" id="ARBA00023015"/>
    </source>
</evidence>
<evidence type="ECO:0000313" key="5">
    <source>
        <dbReference type="EMBL" id="MDC7789032.1"/>
    </source>
</evidence>
<dbReference type="PANTHER" id="PTHR36511:SF4">
    <property type="entry name" value="ANTITOXIN MQSA"/>
    <property type="match status" value="1"/>
</dbReference>
<sequence>MMTKLGERLVRSARQARAIARGEEDAARVFTPPTVDVAAVRKKTGLSQTRFARRYGFSPASVRDWEQGRRTPDPAARTLLRIIEKEPEAVDRALASTG</sequence>
<reference evidence="5" key="1">
    <citation type="journal article" date="2023" name="Microbiol Resour">
        <title>Genome Sequences of Rhodoplanes serenus and Two Thermotolerant Strains, Rhodoplanes tepidamans and 'Rhodoplanes cryptolactis,' Further Refine the Genus.</title>
        <authorList>
            <person name="Rayyan A.A."/>
            <person name="Kyndt J.A."/>
        </authorList>
    </citation>
    <scope>NUCLEOTIDE SEQUENCE</scope>
    <source>
        <strain evidence="5">DSM 9987</strain>
    </source>
</reference>
<keyword evidence="6" id="KW-1185">Reference proteome</keyword>
<accession>A0ABT5JHG0</accession>
<keyword evidence="2" id="KW-0238">DNA-binding</keyword>
<dbReference type="Gene3D" id="1.10.260.40">
    <property type="entry name" value="lambda repressor-like DNA-binding domains"/>
    <property type="match status" value="1"/>
</dbReference>
<feature type="domain" description="HTH cro/C1-type" evidence="4">
    <location>
        <begin position="37"/>
        <end position="90"/>
    </location>
</feature>
<gene>
    <name evidence="5" type="ORF">PQJ73_25405</name>
</gene>
<dbReference type="PANTHER" id="PTHR36511">
    <property type="entry name" value="MERR FAMILY BACTERIAL REGULATORY PROTEIN"/>
    <property type="match status" value="1"/>
</dbReference>
<evidence type="ECO:0000259" key="4">
    <source>
        <dbReference type="PROSITE" id="PS50943"/>
    </source>
</evidence>
<comment type="caution">
    <text evidence="5">The sequence shown here is derived from an EMBL/GenBank/DDBJ whole genome shotgun (WGS) entry which is preliminary data.</text>
</comment>
<dbReference type="InterPro" id="IPR001387">
    <property type="entry name" value="Cro/C1-type_HTH"/>
</dbReference>
<dbReference type="EMBL" id="JAQQLI010000058">
    <property type="protein sequence ID" value="MDC7789032.1"/>
    <property type="molecule type" value="Genomic_DNA"/>
</dbReference>
<keyword evidence="1" id="KW-0805">Transcription regulation</keyword>
<dbReference type="InterPro" id="IPR052359">
    <property type="entry name" value="HTH-type_reg/antitoxin"/>
</dbReference>
<dbReference type="SMART" id="SM00530">
    <property type="entry name" value="HTH_XRE"/>
    <property type="match status" value="1"/>
</dbReference>
<dbReference type="RefSeq" id="WP_272779862.1">
    <property type="nucleotide sequence ID" value="NZ_JAQQLI010000058.1"/>
</dbReference>